<dbReference type="VEuPathDB" id="VectorBase:RPRC010137"/>
<dbReference type="PANTHER" id="PTHR11011">
    <property type="entry name" value="MALE STERILITY PROTEIN 2-RELATED"/>
    <property type="match status" value="1"/>
</dbReference>
<dbReference type="CDD" id="cd05236">
    <property type="entry name" value="FAR-N_SDR_e"/>
    <property type="match status" value="1"/>
</dbReference>
<keyword evidence="6" id="KW-1133">Transmembrane helix</keyword>
<accession>T1I1G7</accession>
<dbReference type="Proteomes" id="UP000015103">
    <property type="component" value="Unassembled WGS sequence"/>
</dbReference>
<dbReference type="GO" id="GO:0102965">
    <property type="term" value="F:alcohol-forming long-chain fatty acyl-CoA reductase activity"/>
    <property type="evidence" value="ECO:0007669"/>
    <property type="project" value="UniProtKB-EC"/>
</dbReference>
<keyword evidence="5 10" id="KW-0521">NADP</keyword>
<dbReference type="CDD" id="cd09071">
    <property type="entry name" value="FAR_C"/>
    <property type="match status" value="1"/>
</dbReference>
<evidence type="ECO:0000256" key="5">
    <source>
        <dbReference type="ARBA" id="ARBA00022857"/>
    </source>
</evidence>
<comment type="subcellular location">
    <subcellularLocation>
        <location evidence="1">Membrane</location>
        <topology evidence="1">Multi-pass membrane protein</topology>
    </subcellularLocation>
</comment>
<dbReference type="InterPro" id="IPR033640">
    <property type="entry name" value="FAR_C"/>
</dbReference>
<dbReference type="SUPFAM" id="SSF51735">
    <property type="entry name" value="NAD(P)-binding Rossmann-fold domains"/>
    <property type="match status" value="1"/>
</dbReference>
<dbReference type="AlphaFoldDB" id="T1I1G7"/>
<dbReference type="EnsemblMetazoa" id="RPRC010137-RA">
    <property type="protein sequence ID" value="RPRC010137-PA"/>
    <property type="gene ID" value="RPRC010137"/>
</dbReference>
<evidence type="ECO:0000256" key="8">
    <source>
        <dbReference type="ARBA" id="ARBA00023136"/>
    </source>
</evidence>
<comment type="catalytic activity">
    <reaction evidence="9 10">
        <text>a long-chain fatty acyl-CoA + 2 NADPH + 2 H(+) = a long-chain primary fatty alcohol + 2 NADP(+) + CoA</text>
        <dbReference type="Rhea" id="RHEA:52716"/>
        <dbReference type="ChEBI" id="CHEBI:15378"/>
        <dbReference type="ChEBI" id="CHEBI:57287"/>
        <dbReference type="ChEBI" id="CHEBI:57783"/>
        <dbReference type="ChEBI" id="CHEBI:58349"/>
        <dbReference type="ChEBI" id="CHEBI:77396"/>
        <dbReference type="ChEBI" id="CHEBI:83139"/>
        <dbReference type="EC" id="1.2.1.84"/>
    </reaction>
</comment>
<feature type="domain" description="Fatty acyl-CoA reductase C-terminal" evidence="11">
    <location>
        <begin position="366"/>
        <end position="456"/>
    </location>
</feature>
<dbReference type="HOGENOM" id="CLU_024661_0_2_1"/>
<evidence type="ECO:0000256" key="7">
    <source>
        <dbReference type="ARBA" id="ARBA00023098"/>
    </source>
</evidence>
<comment type="function">
    <text evidence="10">Catalyzes the reduction of fatty acyl-CoA to fatty alcohols.</text>
</comment>
<name>T1I1G7_RHOPR</name>
<dbReference type="EC" id="1.2.1.84" evidence="10"/>
<evidence type="ECO:0000256" key="4">
    <source>
        <dbReference type="ARBA" id="ARBA00022692"/>
    </source>
</evidence>
<sequence>NVNTEFHEDDNNESEIKKYFCDKVILLTGATGFLGGVVLEKLLRSCPSLRRVYVLIRKKKNKDVPTRLKELLSIPLFQTLDSTTLDKVVAIEGDVTIPVIGLDEEDRIRLIDEVNIIYHVAANINFSAPLDKAVFVNIEGTKRILQIAKQMKNLQSLIYVSTAFCNCVQRDIVAEKVYPNRWEPNELIELIKRMPPDVREKKTPEILGGHPTTYSFTKLLAENLIRAERAEIPVAVVRPSIVLGMSDQSSLPGWVDNVNNGGVAFMAGVGRGVFRTIGARQDLIADMVPCDQLASLLIAAAWAAYKERDLKVYHFTSGTDNPLTWSEYGRYVVDAALKHPCTYLVMYPRAKVRNIMRNSIYVVFGHYLPGVLLDLLASLHGRKPILMEIQRKYSRGMKLSAYFTTNEWKFHKQNTNSLARKLTGKDKTEFSFDTKDIKWPSYLETCVLGVRKYYHGEEPDSITRARKFLFR</sequence>
<keyword evidence="14" id="KW-1185">Reference proteome</keyword>
<evidence type="ECO:0000313" key="14">
    <source>
        <dbReference type="Proteomes" id="UP000015103"/>
    </source>
</evidence>
<evidence type="ECO:0000313" key="13">
    <source>
        <dbReference type="EnsemblMetazoa" id="RPRC010137-PA"/>
    </source>
</evidence>
<dbReference type="InterPro" id="IPR026055">
    <property type="entry name" value="FAR"/>
</dbReference>
<evidence type="ECO:0000256" key="3">
    <source>
        <dbReference type="ARBA" id="ARBA00022516"/>
    </source>
</evidence>
<feature type="domain" description="Thioester reductase (TE)" evidence="12">
    <location>
        <begin position="27"/>
        <end position="295"/>
    </location>
</feature>
<evidence type="ECO:0000259" key="11">
    <source>
        <dbReference type="Pfam" id="PF03015"/>
    </source>
</evidence>
<comment type="similarity">
    <text evidence="2 10">Belongs to the fatty acyl-CoA reductase family.</text>
</comment>
<protein>
    <recommendedName>
        <fullName evidence="10">Fatty acyl-CoA reductase</fullName>
        <ecNumber evidence="10">1.2.1.84</ecNumber>
    </recommendedName>
</protein>
<dbReference type="FunFam" id="3.40.50.720:FF:000143">
    <property type="entry name" value="Fatty acyl-CoA reductase"/>
    <property type="match status" value="1"/>
</dbReference>
<evidence type="ECO:0000256" key="9">
    <source>
        <dbReference type="ARBA" id="ARBA00052530"/>
    </source>
</evidence>
<proteinExistence type="inferred from homology"/>
<dbReference type="GO" id="GO:0035336">
    <property type="term" value="P:long-chain fatty-acyl-CoA metabolic process"/>
    <property type="evidence" value="ECO:0007669"/>
    <property type="project" value="TreeGrafter"/>
</dbReference>
<keyword evidence="8" id="KW-0472">Membrane</keyword>
<dbReference type="GO" id="GO:0080019">
    <property type="term" value="F:alcohol-forming very long-chain fatty acyl-CoA reductase activity"/>
    <property type="evidence" value="ECO:0007669"/>
    <property type="project" value="InterPro"/>
</dbReference>
<evidence type="ECO:0000256" key="6">
    <source>
        <dbReference type="ARBA" id="ARBA00022989"/>
    </source>
</evidence>
<dbReference type="eggNOG" id="KOG1221">
    <property type="taxonomic scope" value="Eukaryota"/>
</dbReference>
<evidence type="ECO:0000259" key="12">
    <source>
        <dbReference type="Pfam" id="PF07993"/>
    </source>
</evidence>
<dbReference type="STRING" id="13249.T1I1G7"/>
<dbReference type="InterPro" id="IPR013120">
    <property type="entry name" value="FAR_NAD-bd"/>
</dbReference>
<dbReference type="Gene3D" id="3.40.50.720">
    <property type="entry name" value="NAD(P)-binding Rossmann-like Domain"/>
    <property type="match status" value="1"/>
</dbReference>
<dbReference type="OMA" id="MAVHANR"/>
<dbReference type="PANTHER" id="PTHR11011:SF116">
    <property type="entry name" value="FATTY ACYL-COA REDUCTASE CG5065-RELATED"/>
    <property type="match status" value="1"/>
</dbReference>
<keyword evidence="3 10" id="KW-0444">Lipid biosynthesis</keyword>
<keyword evidence="10" id="KW-0560">Oxidoreductase</keyword>
<keyword evidence="4" id="KW-0812">Transmembrane</keyword>
<evidence type="ECO:0000256" key="1">
    <source>
        <dbReference type="ARBA" id="ARBA00004141"/>
    </source>
</evidence>
<dbReference type="GO" id="GO:0005777">
    <property type="term" value="C:peroxisome"/>
    <property type="evidence" value="ECO:0007669"/>
    <property type="project" value="TreeGrafter"/>
</dbReference>
<evidence type="ECO:0000256" key="10">
    <source>
        <dbReference type="RuleBase" id="RU363097"/>
    </source>
</evidence>
<dbReference type="Pfam" id="PF03015">
    <property type="entry name" value="Sterile"/>
    <property type="match status" value="1"/>
</dbReference>
<dbReference type="EMBL" id="ACPB03011072">
    <property type="status" value="NOT_ANNOTATED_CDS"/>
    <property type="molecule type" value="Genomic_DNA"/>
</dbReference>
<keyword evidence="7 10" id="KW-0443">Lipid metabolism</keyword>
<reference evidence="13" key="1">
    <citation type="submission" date="2015-05" db="UniProtKB">
        <authorList>
            <consortium name="EnsemblMetazoa"/>
        </authorList>
    </citation>
    <scope>IDENTIFICATION</scope>
</reference>
<organism evidence="13 14">
    <name type="scientific">Rhodnius prolixus</name>
    <name type="common">Triatomid bug</name>
    <dbReference type="NCBI Taxonomy" id="13249"/>
    <lineage>
        <taxon>Eukaryota</taxon>
        <taxon>Metazoa</taxon>
        <taxon>Ecdysozoa</taxon>
        <taxon>Arthropoda</taxon>
        <taxon>Hexapoda</taxon>
        <taxon>Insecta</taxon>
        <taxon>Pterygota</taxon>
        <taxon>Neoptera</taxon>
        <taxon>Paraneoptera</taxon>
        <taxon>Hemiptera</taxon>
        <taxon>Heteroptera</taxon>
        <taxon>Panheteroptera</taxon>
        <taxon>Cimicomorpha</taxon>
        <taxon>Reduviidae</taxon>
        <taxon>Triatominae</taxon>
        <taxon>Rhodnius</taxon>
    </lineage>
</organism>
<dbReference type="InParanoid" id="T1I1G7"/>
<evidence type="ECO:0000256" key="2">
    <source>
        <dbReference type="ARBA" id="ARBA00005928"/>
    </source>
</evidence>
<dbReference type="InterPro" id="IPR036291">
    <property type="entry name" value="NAD(P)-bd_dom_sf"/>
</dbReference>
<dbReference type="GO" id="GO:0016020">
    <property type="term" value="C:membrane"/>
    <property type="evidence" value="ECO:0007669"/>
    <property type="project" value="UniProtKB-SubCell"/>
</dbReference>
<dbReference type="Pfam" id="PF07993">
    <property type="entry name" value="NAD_binding_4"/>
    <property type="match status" value="1"/>
</dbReference>